<dbReference type="SUPFAM" id="SSF48371">
    <property type="entry name" value="ARM repeat"/>
    <property type="match status" value="1"/>
</dbReference>
<evidence type="ECO:0000256" key="2">
    <source>
        <dbReference type="SAM" id="MobiDB-lite"/>
    </source>
</evidence>
<accession>A0AAV0S395</accession>
<proteinExistence type="predicted"/>
<dbReference type="AlphaFoldDB" id="A0AAV0S395"/>
<feature type="region of interest" description="Disordered" evidence="2">
    <location>
        <begin position="589"/>
        <end position="677"/>
    </location>
</feature>
<organism evidence="4 5">
    <name type="scientific">Linum tenue</name>
    <dbReference type="NCBI Taxonomy" id="586396"/>
    <lineage>
        <taxon>Eukaryota</taxon>
        <taxon>Viridiplantae</taxon>
        <taxon>Streptophyta</taxon>
        <taxon>Embryophyta</taxon>
        <taxon>Tracheophyta</taxon>
        <taxon>Spermatophyta</taxon>
        <taxon>Magnoliopsida</taxon>
        <taxon>eudicotyledons</taxon>
        <taxon>Gunneridae</taxon>
        <taxon>Pentapetalae</taxon>
        <taxon>rosids</taxon>
        <taxon>fabids</taxon>
        <taxon>Malpighiales</taxon>
        <taxon>Linaceae</taxon>
        <taxon>Linum</taxon>
    </lineage>
</organism>
<evidence type="ECO:0000313" key="4">
    <source>
        <dbReference type="EMBL" id="CAI0627612.1"/>
    </source>
</evidence>
<evidence type="ECO:0000256" key="1">
    <source>
        <dbReference type="PROSITE-ProRule" id="PRU00103"/>
    </source>
</evidence>
<dbReference type="GO" id="GO:0008017">
    <property type="term" value="F:microtubule binding"/>
    <property type="evidence" value="ECO:0007669"/>
    <property type="project" value="InterPro"/>
</dbReference>
<dbReference type="InterPro" id="IPR011989">
    <property type="entry name" value="ARM-like"/>
</dbReference>
<protein>
    <recommendedName>
        <fullName evidence="3">TORTIFOLIA1/SINE1-2 N-terminal domain-containing protein</fullName>
    </recommendedName>
</protein>
<comment type="caution">
    <text evidence="4">The sequence shown here is derived from an EMBL/GenBank/DDBJ whole genome shotgun (WGS) entry which is preliminary data.</text>
</comment>
<feature type="domain" description="TORTIFOLIA1/SINE1-2 N-terminal" evidence="3">
    <location>
        <begin position="22"/>
        <end position="293"/>
    </location>
</feature>
<feature type="compositionally biased region" description="Polar residues" evidence="2">
    <location>
        <begin position="659"/>
        <end position="677"/>
    </location>
</feature>
<dbReference type="InterPro" id="IPR033337">
    <property type="entry name" value="TORTIFOLIA1/SINE1-2"/>
</dbReference>
<dbReference type="EMBL" id="CAMGYJ010000011">
    <property type="protein sequence ID" value="CAI0627612.1"/>
    <property type="molecule type" value="Genomic_DNA"/>
</dbReference>
<dbReference type="InterPro" id="IPR057600">
    <property type="entry name" value="TORTIFOLIA1/SINE1-2_N"/>
</dbReference>
<dbReference type="Gene3D" id="1.25.10.10">
    <property type="entry name" value="Leucine-rich Repeat Variant"/>
    <property type="match status" value="1"/>
</dbReference>
<name>A0AAV0S395_9ROSI</name>
<dbReference type="Proteomes" id="UP001154282">
    <property type="component" value="Unassembled WGS sequence"/>
</dbReference>
<evidence type="ECO:0000313" key="5">
    <source>
        <dbReference type="Proteomes" id="UP001154282"/>
    </source>
</evidence>
<dbReference type="InterPro" id="IPR021133">
    <property type="entry name" value="HEAT_type_2"/>
</dbReference>
<feature type="compositionally biased region" description="Polar residues" evidence="2">
    <location>
        <begin position="598"/>
        <end position="611"/>
    </location>
</feature>
<dbReference type="PANTHER" id="PTHR31355:SF32">
    <property type="entry name" value="TORTIFOLIA1-LIKE PROTEIN 4"/>
    <property type="match status" value="1"/>
</dbReference>
<sequence>MSPQRRSSPTSAPPVASPGSSDLKQRVIACLNKLSDRDTLAVATAELESIARSLTHDSFSPFLNCIHNTDSSSKSPVRRQCVGLLTLLSHSHGNSLSPHLSKMVSTVVRRLRDPDSAVRSACVEAAAAMSSQITQPPFAAVSKPLIEMLTVEQDPNSQIGAAMCLAAAIEAAPEPGVEQLRKVLPRLGKLVKGEGFKAKAALLSVIGNIVGVGGAASKSVLDWLVPCLVDLLSSEDWAARKAAAEALGKIAVAEKETAKDHRTSCLSSLENRRFDKVKLVRETMNRALELWKEVDGGSDLEISLSSLSRSSSGGDNGNGGCIRSSTNVGYKTPSPSSRKSFPPPNRSPPSDASSVVTTAKKQSPVKSNDSNSRPAMLQKVDHMRPSSNWKTEVAVPALDKASEDDIKLQEPKVLKSADEVRNGGSSPETKRVLFSSSSNCVGHHKLHKFGGFGSGSRVVPYDYDEEGDDEMCYAAKGGAGLNNPAEDMYENPKEMEDLSLIRQQLVQIETQQSNLLDLLQSFMGSSQSGINSLETRVHGLEMALNEISQDLAVSRGRIPETSPADNKACCKLPGTEFFSSKLWRRTDGGGQYSAPSRFPSSGITQSRNSLWTGGPYLPEGRRFQQRHSSSSSSSSSKGGFVLEDVHSTGRGNFAGLSPRQVSSKLFQDEASNQRAGL</sequence>
<dbReference type="Pfam" id="PF24714">
    <property type="entry name" value="TOR1L1_N"/>
    <property type="match status" value="1"/>
</dbReference>
<keyword evidence="5" id="KW-1185">Reference proteome</keyword>
<dbReference type="GO" id="GO:0005874">
    <property type="term" value="C:microtubule"/>
    <property type="evidence" value="ECO:0007669"/>
    <property type="project" value="InterPro"/>
</dbReference>
<gene>
    <name evidence="4" type="ORF">LITE_LOCUS51337</name>
</gene>
<reference evidence="4" key="1">
    <citation type="submission" date="2022-08" db="EMBL/GenBank/DDBJ databases">
        <authorList>
            <person name="Gutierrez-Valencia J."/>
        </authorList>
    </citation>
    <scope>NUCLEOTIDE SEQUENCE</scope>
</reference>
<feature type="region of interest" description="Disordered" evidence="2">
    <location>
        <begin position="307"/>
        <end position="388"/>
    </location>
</feature>
<feature type="region of interest" description="Disordered" evidence="2">
    <location>
        <begin position="1"/>
        <end position="21"/>
    </location>
</feature>
<dbReference type="FunFam" id="1.25.10.10:FF:000549">
    <property type="entry name" value="ARM repeat superfamily protein"/>
    <property type="match status" value="1"/>
</dbReference>
<dbReference type="PROSITE" id="PS50077">
    <property type="entry name" value="HEAT_REPEAT"/>
    <property type="match status" value="1"/>
</dbReference>
<feature type="repeat" description="HEAT" evidence="1">
    <location>
        <begin position="224"/>
        <end position="262"/>
    </location>
</feature>
<feature type="compositionally biased region" description="Polar residues" evidence="2">
    <location>
        <begin position="355"/>
        <end position="373"/>
    </location>
</feature>
<dbReference type="InterPro" id="IPR016024">
    <property type="entry name" value="ARM-type_fold"/>
</dbReference>
<evidence type="ECO:0000259" key="3">
    <source>
        <dbReference type="Pfam" id="PF24714"/>
    </source>
</evidence>
<dbReference type="PANTHER" id="PTHR31355">
    <property type="entry name" value="MICROTUBULE-ASSOCIATED PROTEIN TORTIFOLIA1"/>
    <property type="match status" value="1"/>
</dbReference>